<evidence type="ECO:0000259" key="3">
    <source>
        <dbReference type="Pfam" id="PF23673"/>
    </source>
</evidence>
<evidence type="ECO:0000313" key="5">
    <source>
        <dbReference type="Proteomes" id="UP000008281"/>
    </source>
</evidence>
<feature type="transmembrane region" description="Helical" evidence="2">
    <location>
        <begin position="206"/>
        <end position="228"/>
    </location>
</feature>
<keyword evidence="2" id="KW-1133">Transmembrane helix</keyword>
<organism evidence="5">
    <name type="scientific">Caenorhabditis remanei</name>
    <name type="common">Caenorhabditis vulgaris</name>
    <dbReference type="NCBI Taxonomy" id="31234"/>
    <lineage>
        <taxon>Eukaryota</taxon>
        <taxon>Metazoa</taxon>
        <taxon>Ecdysozoa</taxon>
        <taxon>Nematoda</taxon>
        <taxon>Chromadorea</taxon>
        <taxon>Rhabditida</taxon>
        <taxon>Rhabditina</taxon>
        <taxon>Rhabditomorpha</taxon>
        <taxon>Rhabditoidea</taxon>
        <taxon>Rhabditidae</taxon>
        <taxon>Peloderinae</taxon>
        <taxon>Caenorhabditis</taxon>
    </lineage>
</organism>
<dbReference type="InterPro" id="IPR055578">
    <property type="entry name" value="DUF7154"/>
</dbReference>
<dbReference type="InterPro" id="IPR036465">
    <property type="entry name" value="vWFA_dom_sf"/>
</dbReference>
<reference evidence="4" key="1">
    <citation type="submission" date="2007-07" db="EMBL/GenBank/DDBJ databases">
        <title>PCAP assembly of the Caenorhabditis remanei genome.</title>
        <authorList>
            <consortium name="The Caenorhabditis remanei Sequencing Consortium"/>
            <person name="Wilson R.K."/>
        </authorList>
    </citation>
    <scope>NUCLEOTIDE SEQUENCE [LARGE SCALE GENOMIC DNA]</scope>
    <source>
        <strain evidence="4">PB4641</strain>
    </source>
</reference>
<dbReference type="InParanoid" id="E3NGL0"/>
<keyword evidence="5" id="KW-1185">Reference proteome</keyword>
<dbReference type="AlphaFoldDB" id="E3NGL0"/>
<dbReference type="STRING" id="31234.E3NGL0"/>
<sequence>MPSLPRDSLFDVIAGSEVTRNTESSREAILVYQNVGSPGEGESELPIPQSQVFSTPGAASGSSRESDTPILRSIAQVEEESEVPGSQSQDVTTSLAASGCSRESDQSTPILGSVGQVDMEPIEPTRPSAENLPRYENLENLESFRVIRQLVPVYQYVDCRGQFELNSLIKSVMFSAEEPVRFRPQPEEIPIETPCLDFTVNFVLDYWKILILGLLILGLIIFLIIFFATSKHGSVAPTFGTTTSFATVTTTVTEPMQFTISTTVASKLTSPPVDDTKRKNPVNSQYPMSSVEINIEVVPSEDSDESIFTYCRVFFFVMLAILIICIVLFVVFMSSKPAESSTISTRSKTTITTTSLPVQNCTPKTDTTFLFAYSNNLSPSVVEKGRDLIVQYFQTPKIVNFANIRFDTTTDDLIYFHSSKEEFQKSVTNNLPDSKLSFPSTNTGSDVLNVLRKFLANQESPLCGAIVYILMKRWPNTQDVSELISQLRQRHIFVYTVSDTSQSGGENQSLICEVTHGTNGFCDFQSTGYMKDDMYQSLQCISNTFQIISQSYEVTGKGVIQVPAFVRPYQNNGLEPMALVITYQNHSKERDGNLKSVGYRILDDKNENVWMNSLKSWDGNVFLDHPVLKNDVTYQIVINYEYGGVREEKIEVRVYSSSAVESWLPFSCYVYPC</sequence>
<evidence type="ECO:0000256" key="2">
    <source>
        <dbReference type="SAM" id="Phobius"/>
    </source>
</evidence>
<gene>
    <name evidence="4" type="ORF">CRE_30188</name>
</gene>
<dbReference type="GO" id="GO:0045087">
    <property type="term" value="P:innate immune response"/>
    <property type="evidence" value="ECO:0007669"/>
    <property type="project" value="TreeGrafter"/>
</dbReference>
<name>E3NGL0_CAERE</name>
<dbReference type="Pfam" id="PF23673">
    <property type="entry name" value="DUF7154"/>
    <property type="match status" value="1"/>
</dbReference>
<dbReference type="Proteomes" id="UP000008281">
    <property type="component" value="Unassembled WGS sequence"/>
</dbReference>
<dbReference type="EMBL" id="DS268656">
    <property type="protein sequence ID" value="EFO97127.1"/>
    <property type="molecule type" value="Genomic_DNA"/>
</dbReference>
<proteinExistence type="predicted"/>
<dbReference type="SUPFAM" id="SSF53300">
    <property type="entry name" value="vWA-like"/>
    <property type="match status" value="1"/>
</dbReference>
<protein>
    <recommendedName>
        <fullName evidence="3">DUF7154 domain-containing protein</fullName>
    </recommendedName>
</protein>
<dbReference type="PANTHER" id="PTHR23062:SF3">
    <property type="entry name" value="ANF_RECEPTOR DOMAIN-CONTAINING PROTEIN-RELATED"/>
    <property type="match status" value="1"/>
</dbReference>
<feature type="region of interest" description="Disordered" evidence="1">
    <location>
        <begin position="33"/>
        <end position="131"/>
    </location>
</feature>
<keyword evidence="2" id="KW-0812">Transmembrane</keyword>
<evidence type="ECO:0000313" key="4">
    <source>
        <dbReference type="EMBL" id="EFO97127.1"/>
    </source>
</evidence>
<dbReference type="PANTHER" id="PTHR23062">
    <property type="entry name" value="HYPOTHETICAL PROTEIN C.ELEGANS"/>
    <property type="match status" value="1"/>
</dbReference>
<dbReference type="HOGENOM" id="CLU_408398_0_0_1"/>
<keyword evidence="2" id="KW-0472">Membrane</keyword>
<feature type="compositionally biased region" description="Polar residues" evidence="1">
    <location>
        <begin position="84"/>
        <end position="96"/>
    </location>
</feature>
<evidence type="ECO:0000256" key="1">
    <source>
        <dbReference type="SAM" id="MobiDB-lite"/>
    </source>
</evidence>
<feature type="domain" description="DUF7154" evidence="3">
    <location>
        <begin position="550"/>
        <end position="657"/>
    </location>
</feature>
<feature type="transmembrane region" description="Helical" evidence="2">
    <location>
        <begin position="313"/>
        <end position="333"/>
    </location>
</feature>
<accession>E3NGL0</accession>